<organism evidence="2 3">
    <name type="scientific">Candidatus Dormiibacter inghamiae</name>
    <dbReference type="NCBI Taxonomy" id="3127013"/>
    <lineage>
        <taxon>Bacteria</taxon>
        <taxon>Bacillati</taxon>
        <taxon>Candidatus Dormiibacterota</taxon>
        <taxon>Candidatus Dormibacteria</taxon>
        <taxon>Candidatus Dormibacterales</taxon>
        <taxon>Candidatus Dormibacteraceae</taxon>
        <taxon>Candidatus Dormiibacter</taxon>
    </lineage>
</organism>
<feature type="domain" description="Methyltransferase type 11" evidence="1">
    <location>
        <begin position="35"/>
        <end position="128"/>
    </location>
</feature>
<dbReference type="Pfam" id="PF08241">
    <property type="entry name" value="Methyltransf_11"/>
    <property type="match status" value="1"/>
</dbReference>
<dbReference type="InterPro" id="IPR029063">
    <property type="entry name" value="SAM-dependent_MTases_sf"/>
</dbReference>
<dbReference type="AlphaFoldDB" id="A0A934NC57"/>
<protein>
    <submittedName>
        <fullName evidence="2">Class I SAM-dependent methyltransferase</fullName>
    </submittedName>
</protein>
<comment type="caution">
    <text evidence="2">The sequence shown here is derived from an EMBL/GenBank/DDBJ whole genome shotgun (WGS) entry which is preliminary data.</text>
</comment>
<dbReference type="EMBL" id="JAEKNQ010000006">
    <property type="protein sequence ID" value="MBJ7601713.1"/>
    <property type="molecule type" value="Genomic_DNA"/>
</dbReference>
<dbReference type="SUPFAM" id="SSF53335">
    <property type="entry name" value="S-adenosyl-L-methionine-dependent methyltransferases"/>
    <property type="match status" value="1"/>
</dbReference>
<evidence type="ECO:0000313" key="3">
    <source>
        <dbReference type="Proteomes" id="UP000620075"/>
    </source>
</evidence>
<dbReference type="Proteomes" id="UP000620075">
    <property type="component" value="Unassembled WGS sequence"/>
</dbReference>
<keyword evidence="2" id="KW-0808">Transferase</keyword>
<dbReference type="Gene3D" id="3.40.50.150">
    <property type="entry name" value="Vaccinia Virus protein VP39"/>
    <property type="match status" value="1"/>
</dbReference>
<accession>A0A934NC57</accession>
<proteinExistence type="predicted"/>
<dbReference type="RefSeq" id="WP_338176071.1">
    <property type="nucleotide sequence ID" value="NZ_JAEKNQ010000006.1"/>
</dbReference>
<evidence type="ECO:0000259" key="1">
    <source>
        <dbReference type="Pfam" id="PF08241"/>
    </source>
</evidence>
<dbReference type="PANTHER" id="PTHR43591">
    <property type="entry name" value="METHYLTRANSFERASE"/>
    <property type="match status" value="1"/>
</dbReference>
<sequence length="261" mass="28686">MLTDEFWLDAHFVACRAEYESMLRTAGIRSGDRVLDAGCGSGSFLPLLSELVGESGRLEAVDQAQANVAAARKAGFQARTGSVLDLPYPDASFDAVWCANVGQYLTDEELAGALLEFKRVVKPGGPVAVKDVDMLLMRVHPGDPFLLARLAQVCAEAATASVQSRGSVRGRELRRWLEHAGLMSVWQKSELIERWAPLPRQQRGFYAEWLAFLAEVASGQALPDADLEAWSRLRDPAHQNHPLNHPDFYLCEGQVLAVGRK</sequence>
<dbReference type="PANTHER" id="PTHR43591:SF24">
    <property type="entry name" value="2-METHOXY-6-POLYPRENYL-1,4-BENZOQUINOL METHYLASE, MITOCHONDRIAL"/>
    <property type="match status" value="1"/>
</dbReference>
<keyword evidence="2" id="KW-0489">Methyltransferase</keyword>
<reference evidence="2 3" key="1">
    <citation type="submission" date="2020-10" db="EMBL/GenBank/DDBJ databases">
        <title>Ca. Dormibacterota MAGs.</title>
        <authorList>
            <person name="Montgomery K."/>
        </authorList>
    </citation>
    <scope>NUCLEOTIDE SEQUENCE [LARGE SCALE GENOMIC DNA]</scope>
    <source>
        <strain evidence="2">SC8811_S16_3</strain>
    </source>
</reference>
<dbReference type="GO" id="GO:0032259">
    <property type="term" value="P:methylation"/>
    <property type="evidence" value="ECO:0007669"/>
    <property type="project" value="UniProtKB-KW"/>
</dbReference>
<dbReference type="InterPro" id="IPR013216">
    <property type="entry name" value="Methyltransf_11"/>
</dbReference>
<dbReference type="CDD" id="cd02440">
    <property type="entry name" value="AdoMet_MTases"/>
    <property type="match status" value="1"/>
</dbReference>
<name>A0A934NC57_9BACT</name>
<dbReference type="GO" id="GO:0008757">
    <property type="term" value="F:S-adenosylmethionine-dependent methyltransferase activity"/>
    <property type="evidence" value="ECO:0007669"/>
    <property type="project" value="InterPro"/>
</dbReference>
<gene>
    <name evidence="2" type="ORF">JF888_00720</name>
</gene>
<evidence type="ECO:0000313" key="2">
    <source>
        <dbReference type="EMBL" id="MBJ7601713.1"/>
    </source>
</evidence>